<dbReference type="InterPro" id="IPR004671">
    <property type="entry name" value="Na+/H+_antiporter_NhaB"/>
</dbReference>
<evidence type="ECO:0000313" key="15">
    <source>
        <dbReference type="Proteomes" id="UP000559987"/>
    </source>
</evidence>
<evidence type="ECO:0000256" key="6">
    <source>
        <dbReference type="ARBA" id="ARBA00022519"/>
    </source>
</evidence>
<dbReference type="PANTHER" id="PTHR43302">
    <property type="entry name" value="TRANSPORTER ARSB-RELATED"/>
    <property type="match status" value="1"/>
</dbReference>
<evidence type="ECO:0000313" key="14">
    <source>
        <dbReference type="EMBL" id="MBB3168168.1"/>
    </source>
</evidence>
<keyword evidence="6" id="KW-0997">Cell inner membrane</keyword>
<keyword evidence="9 13" id="KW-0915">Sodium</keyword>
<feature type="transmembrane region" description="Helical" evidence="13">
    <location>
        <begin position="323"/>
        <end position="340"/>
    </location>
</feature>
<protein>
    <recommendedName>
        <fullName evidence="13">Na(+)/H(+) antiporter NhaB</fullName>
    </recommendedName>
    <alternativeName>
        <fullName evidence="13">Sodium/proton antiporter NhaB</fullName>
    </alternativeName>
</protein>
<dbReference type="Pfam" id="PF06450">
    <property type="entry name" value="NhaB"/>
    <property type="match status" value="1"/>
</dbReference>
<evidence type="ECO:0000256" key="10">
    <source>
        <dbReference type="ARBA" id="ARBA00023065"/>
    </source>
</evidence>
<comment type="similarity">
    <text evidence="2 13">Belongs to the NhaB Na(+)/H(+) (TC 2.A.34) antiporter family.</text>
</comment>
<sequence length="499" mass="54499">MPKTISHALLKNFLGQAPQWYKTTIICFLIINPFVMFLIDPFVAGWLLIGEFIFTLAMALKCYPLQPGGLLALEAAILGMAGPDAIYQEVLANFQVILLLMFMVAGIYFMQNLLLFVFTKILVTVRSKVLLSLLFSFVAAVLSAFLDALTVTAVLISVAVGFYSVYHKVASNHNTGKHDHGDDSGVVEYHREDLDQFRSFLRSLIMHGAVGTALGGVCTLVGEPQNLLIAEKAGWDFIRFFLEMAPVTMPTLVGGLLCCVALEKLRWFGYGAEIPDNVRIVLKQYATEMDENRTPTEKAALIIQAVGAVILVFALAFHVAEVGLVGLMIIVLLTAFNGIIEEHQIGHAFEEALPFTSLLVVFFAIVAVIHEQHLFSPITNWVLALDPAQQPPMLFIANGVLSMISDNVFVATVYINEVKAALVAGTIDRPHFEKLAIAINTGTNLPSVATPNGQAAFLFLLTSALAPLIRLSYGRMVIMALPYTFVLGGIGLYAVTYNI</sequence>
<evidence type="ECO:0000256" key="2">
    <source>
        <dbReference type="ARBA" id="ARBA00006036"/>
    </source>
</evidence>
<evidence type="ECO:0000256" key="7">
    <source>
        <dbReference type="ARBA" id="ARBA00022692"/>
    </source>
</evidence>
<keyword evidence="3 13" id="KW-0813">Transport</keyword>
<comment type="subcellular location">
    <subcellularLocation>
        <location evidence="1 13">Cell membrane</location>
        <topology evidence="1 13">Multi-pass membrane protein</topology>
    </subcellularLocation>
</comment>
<comment type="caution">
    <text evidence="14">The sequence shown here is derived from an EMBL/GenBank/DDBJ whole genome shotgun (WGS) entry which is preliminary data.</text>
</comment>
<feature type="transmembrane region" description="Helical" evidence="13">
    <location>
        <begin position="20"/>
        <end position="39"/>
    </location>
</feature>
<dbReference type="RefSeq" id="WP_183909640.1">
    <property type="nucleotide sequence ID" value="NZ_JACHXZ010000002.1"/>
</dbReference>
<keyword evidence="4 13" id="KW-0050">Antiport</keyword>
<dbReference type="EMBL" id="JACHXZ010000002">
    <property type="protein sequence ID" value="MBB3168168.1"/>
    <property type="molecule type" value="Genomic_DNA"/>
</dbReference>
<evidence type="ECO:0000256" key="8">
    <source>
        <dbReference type="ARBA" id="ARBA00022989"/>
    </source>
</evidence>
<dbReference type="NCBIfam" id="NF007093">
    <property type="entry name" value="PRK09547.1"/>
    <property type="match status" value="1"/>
</dbReference>
<dbReference type="HAMAP" id="MF_01599">
    <property type="entry name" value="NhaB"/>
    <property type="match status" value="1"/>
</dbReference>
<accession>A0A839URK6</accession>
<keyword evidence="7 13" id="KW-0812">Transmembrane</keyword>
<comment type="function">
    <text evidence="13">Na(+)/H(+) antiporter that extrudes sodium in exchange for external protons.</text>
</comment>
<feature type="transmembrane region" description="Helical" evidence="13">
    <location>
        <begin position="130"/>
        <end position="163"/>
    </location>
</feature>
<dbReference type="PANTHER" id="PTHR43302:SF1">
    <property type="entry name" value="NA(+)_H(+) ANTIPORTER NHAB"/>
    <property type="match status" value="1"/>
</dbReference>
<evidence type="ECO:0000256" key="9">
    <source>
        <dbReference type="ARBA" id="ARBA00023053"/>
    </source>
</evidence>
<keyword evidence="15" id="KW-1185">Reference proteome</keyword>
<evidence type="ECO:0000256" key="3">
    <source>
        <dbReference type="ARBA" id="ARBA00022448"/>
    </source>
</evidence>
<comment type="catalytic activity">
    <reaction evidence="13">
        <text>2 Na(+)(in) + 3 H(+)(out) = 2 Na(+)(out) + 3 H(+)(in)</text>
        <dbReference type="Rhea" id="RHEA:29247"/>
        <dbReference type="ChEBI" id="CHEBI:15378"/>
        <dbReference type="ChEBI" id="CHEBI:29101"/>
    </reaction>
</comment>
<feature type="transmembrane region" description="Helical" evidence="13">
    <location>
        <begin position="299"/>
        <end position="317"/>
    </location>
</feature>
<reference evidence="14 15" key="1">
    <citation type="submission" date="2020-08" db="EMBL/GenBank/DDBJ databases">
        <title>Genomic Encyclopedia of Type Strains, Phase III (KMG-III): the genomes of soil and plant-associated and newly described type strains.</title>
        <authorList>
            <person name="Whitman W."/>
        </authorList>
    </citation>
    <scope>NUCLEOTIDE SEQUENCE [LARGE SCALE GENOMIC DNA]</scope>
    <source>
        <strain evidence="14 15">CECT 8571</strain>
    </source>
</reference>
<keyword evidence="8 13" id="KW-1133">Transmembrane helix</keyword>
<keyword evidence="11 13" id="KW-0472">Membrane</keyword>
<keyword evidence="5 13" id="KW-1003">Cell membrane</keyword>
<dbReference type="AlphaFoldDB" id="A0A839URK6"/>
<evidence type="ECO:0000256" key="12">
    <source>
        <dbReference type="ARBA" id="ARBA00023201"/>
    </source>
</evidence>
<dbReference type="GO" id="GO:0015385">
    <property type="term" value="F:sodium:proton antiporter activity"/>
    <property type="evidence" value="ECO:0007669"/>
    <property type="project" value="InterPro"/>
</dbReference>
<gene>
    <name evidence="13" type="primary">nhaB</name>
    <name evidence="14" type="ORF">FHS30_001352</name>
</gene>
<comment type="caution">
    <text evidence="13">Lacks conserved residue(s) required for the propagation of feature annotation.</text>
</comment>
<dbReference type="GO" id="GO:0005886">
    <property type="term" value="C:plasma membrane"/>
    <property type="evidence" value="ECO:0007669"/>
    <property type="project" value="UniProtKB-SubCell"/>
</dbReference>
<organism evidence="14 15">
    <name type="scientific">Simiduia aestuariiviva</name>
    <dbReference type="NCBI Taxonomy" id="1510459"/>
    <lineage>
        <taxon>Bacteria</taxon>
        <taxon>Pseudomonadati</taxon>
        <taxon>Pseudomonadota</taxon>
        <taxon>Gammaproteobacteria</taxon>
        <taxon>Cellvibrionales</taxon>
        <taxon>Cellvibrionaceae</taxon>
        <taxon>Simiduia</taxon>
    </lineage>
</organism>
<dbReference type="Proteomes" id="UP000559987">
    <property type="component" value="Unassembled WGS sequence"/>
</dbReference>
<proteinExistence type="inferred from homology"/>
<feature type="transmembrane region" description="Helical" evidence="13">
    <location>
        <begin position="204"/>
        <end position="222"/>
    </location>
</feature>
<evidence type="ECO:0000256" key="1">
    <source>
        <dbReference type="ARBA" id="ARBA00004651"/>
    </source>
</evidence>
<keyword evidence="10 13" id="KW-0406">Ion transport</keyword>
<evidence type="ECO:0000256" key="5">
    <source>
        <dbReference type="ARBA" id="ARBA00022475"/>
    </source>
</evidence>
<evidence type="ECO:0000256" key="11">
    <source>
        <dbReference type="ARBA" id="ARBA00023136"/>
    </source>
</evidence>
<evidence type="ECO:0000256" key="4">
    <source>
        <dbReference type="ARBA" id="ARBA00022449"/>
    </source>
</evidence>
<evidence type="ECO:0000256" key="13">
    <source>
        <dbReference type="HAMAP-Rule" id="MF_01599"/>
    </source>
</evidence>
<name>A0A839URK6_9GAMM</name>
<feature type="transmembrane region" description="Helical" evidence="13">
    <location>
        <begin position="94"/>
        <end position="118"/>
    </location>
</feature>
<keyword evidence="12 13" id="KW-0739">Sodium transport</keyword>
<feature type="transmembrane region" description="Helical" evidence="13">
    <location>
        <begin position="480"/>
        <end position="497"/>
    </location>
</feature>
<feature type="transmembrane region" description="Helical" evidence="13">
    <location>
        <begin position="352"/>
        <end position="370"/>
    </location>
</feature>